<evidence type="ECO:0008006" key="4">
    <source>
        <dbReference type="Google" id="ProtNLM"/>
    </source>
</evidence>
<evidence type="ECO:0000256" key="1">
    <source>
        <dbReference type="SAM" id="MobiDB-lite"/>
    </source>
</evidence>
<organism evidence="2 3">
    <name type="scientific">Maricaulis maris (strain MCS10)</name>
    <name type="common">Caulobacter maris</name>
    <dbReference type="NCBI Taxonomy" id="394221"/>
    <lineage>
        <taxon>Bacteria</taxon>
        <taxon>Pseudomonadati</taxon>
        <taxon>Pseudomonadota</taxon>
        <taxon>Alphaproteobacteria</taxon>
        <taxon>Maricaulales</taxon>
        <taxon>Maricaulaceae</taxon>
        <taxon>Maricaulis</taxon>
    </lineage>
</organism>
<proteinExistence type="predicted"/>
<gene>
    <name evidence="2" type="ordered locus">Mmar10_1305</name>
</gene>
<dbReference type="KEGG" id="mmr:Mmar10_1305"/>
<feature type="region of interest" description="Disordered" evidence="1">
    <location>
        <begin position="38"/>
        <end position="68"/>
    </location>
</feature>
<protein>
    <recommendedName>
        <fullName evidence="4">Rhamnosyltransferase</fullName>
    </recommendedName>
</protein>
<name>Q0AQ40_MARMM</name>
<dbReference type="InterPro" id="IPR007402">
    <property type="entry name" value="DUF455"/>
</dbReference>
<evidence type="ECO:0000313" key="3">
    <source>
        <dbReference type="Proteomes" id="UP000001964"/>
    </source>
</evidence>
<dbReference type="RefSeq" id="WP_011643244.1">
    <property type="nucleotide sequence ID" value="NC_008347.1"/>
</dbReference>
<dbReference type="InterPro" id="IPR011197">
    <property type="entry name" value="UCP012318"/>
</dbReference>
<reference evidence="2 3" key="1">
    <citation type="submission" date="2006-08" db="EMBL/GenBank/DDBJ databases">
        <title>Complete sequence of Maricaulis maris MCS10.</title>
        <authorList>
            <consortium name="US DOE Joint Genome Institute"/>
            <person name="Copeland A."/>
            <person name="Lucas S."/>
            <person name="Lapidus A."/>
            <person name="Barry K."/>
            <person name="Detter J.C."/>
            <person name="Glavina del Rio T."/>
            <person name="Hammon N."/>
            <person name="Israni S."/>
            <person name="Dalin E."/>
            <person name="Tice H."/>
            <person name="Pitluck S."/>
            <person name="Saunders E."/>
            <person name="Brettin T."/>
            <person name="Bruce D."/>
            <person name="Han C."/>
            <person name="Tapia R."/>
            <person name="Gilna P."/>
            <person name="Schmutz J."/>
            <person name="Larimer F."/>
            <person name="Land M."/>
            <person name="Hauser L."/>
            <person name="Kyrpides N."/>
            <person name="Mikhailova N."/>
            <person name="Viollier P."/>
            <person name="Stephens C."/>
            <person name="Richardson P."/>
        </authorList>
    </citation>
    <scope>NUCLEOTIDE SEQUENCE [LARGE SCALE GENOMIC DNA]</scope>
    <source>
        <strain evidence="2 3">MCS10</strain>
    </source>
</reference>
<dbReference type="HOGENOM" id="CLU_035354_0_1_5"/>
<dbReference type="CDD" id="cd00657">
    <property type="entry name" value="Ferritin_like"/>
    <property type="match status" value="1"/>
</dbReference>
<dbReference type="PANTHER" id="PTHR42782">
    <property type="entry name" value="SI:CH73-314G15.3"/>
    <property type="match status" value="1"/>
</dbReference>
<dbReference type="eggNOG" id="COG2833">
    <property type="taxonomic scope" value="Bacteria"/>
</dbReference>
<dbReference type="PANTHER" id="PTHR42782:SF4">
    <property type="entry name" value="DUF455 DOMAIN-CONTAINING PROTEIN"/>
    <property type="match status" value="1"/>
</dbReference>
<dbReference type="EMBL" id="CP000449">
    <property type="protein sequence ID" value="ABI65597.1"/>
    <property type="molecule type" value="Genomic_DNA"/>
</dbReference>
<dbReference type="STRING" id="394221.Mmar10_1305"/>
<keyword evidence="3" id="KW-1185">Reference proteome</keyword>
<evidence type="ECO:0000313" key="2">
    <source>
        <dbReference type="EMBL" id="ABI65597.1"/>
    </source>
</evidence>
<dbReference type="Pfam" id="PF04305">
    <property type="entry name" value="DUF455"/>
    <property type="match status" value="1"/>
</dbReference>
<sequence>MADPTDITALARTVLETADPIEKAERAHAVARAWRRGGCTIPDTAEPPADRPARPARPQLVAPGDVPRRRLNGPAGRIALLHAVAHIELNAIDLAFDLLARFATDPAIADERRHDFITDWITVGDDEARHFKLITVRLAELGGAYGDMPAHDGLWDAAMATRHSLAARLAVAPMVLEARGLDVTPGMINRLVSVGDTDSADCLRVIYTEEVGHVAAGVRWFRHLAERADEDPADWFKTLVRRHYGGALKPPFNVDARASAELLPEFYQSLT</sequence>
<dbReference type="PIRSF" id="PIRSF012318">
    <property type="entry name" value="UCP012318"/>
    <property type="match status" value="1"/>
</dbReference>
<dbReference type="SUPFAM" id="SSF47240">
    <property type="entry name" value="Ferritin-like"/>
    <property type="match status" value="1"/>
</dbReference>
<dbReference type="Proteomes" id="UP000001964">
    <property type="component" value="Chromosome"/>
</dbReference>
<accession>Q0AQ40</accession>
<dbReference type="InterPro" id="IPR009078">
    <property type="entry name" value="Ferritin-like_SF"/>
</dbReference>
<dbReference type="AlphaFoldDB" id="Q0AQ40"/>